<evidence type="ECO:0000313" key="2">
    <source>
        <dbReference type="EMBL" id="CAD7229448.1"/>
    </source>
</evidence>
<protein>
    <submittedName>
        <fullName evidence="2">Uncharacterized protein</fullName>
    </submittedName>
</protein>
<organism evidence="2">
    <name type="scientific">Cyprideis torosa</name>
    <dbReference type="NCBI Taxonomy" id="163714"/>
    <lineage>
        <taxon>Eukaryota</taxon>
        <taxon>Metazoa</taxon>
        <taxon>Ecdysozoa</taxon>
        <taxon>Arthropoda</taxon>
        <taxon>Crustacea</taxon>
        <taxon>Oligostraca</taxon>
        <taxon>Ostracoda</taxon>
        <taxon>Podocopa</taxon>
        <taxon>Podocopida</taxon>
        <taxon>Cytherocopina</taxon>
        <taxon>Cytheroidea</taxon>
        <taxon>Cytherideidae</taxon>
        <taxon>Cyprideis</taxon>
    </lineage>
</organism>
<accession>A0A7R8ZRX9</accession>
<proteinExistence type="predicted"/>
<dbReference type="EMBL" id="OB662072">
    <property type="protein sequence ID" value="CAD7229448.1"/>
    <property type="molecule type" value="Genomic_DNA"/>
</dbReference>
<reference evidence="2" key="1">
    <citation type="submission" date="2020-11" db="EMBL/GenBank/DDBJ databases">
        <authorList>
            <person name="Tran Van P."/>
        </authorList>
    </citation>
    <scope>NUCLEOTIDE SEQUENCE</scope>
</reference>
<evidence type="ECO:0000256" key="1">
    <source>
        <dbReference type="SAM" id="MobiDB-lite"/>
    </source>
</evidence>
<feature type="region of interest" description="Disordered" evidence="1">
    <location>
        <begin position="28"/>
        <end position="78"/>
    </location>
</feature>
<dbReference type="AlphaFoldDB" id="A0A7R8ZRX9"/>
<feature type="compositionally biased region" description="Basic and acidic residues" evidence="1">
    <location>
        <begin position="67"/>
        <end position="78"/>
    </location>
</feature>
<name>A0A7R8ZRX9_9CRUS</name>
<sequence length="78" mass="8571">MGRIEVELRTVLDFNNDLSTWVDLEAGDSDSKECLQAKEDQRDSSFESPSSANHSHGSPAGPTHSISPKEKGSLRKTR</sequence>
<feature type="compositionally biased region" description="Basic and acidic residues" evidence="1">
    <location>
        <begin position="29"/>
        <end position="45"/>
    </location>
</feature>
<gene>
    <name evidence="2" type="ORF">CTOB1V02_LOCUS7318</name>
</gene>
<feature type="compositionally biased region" description="Polar residues" evidence="1">
    <location>
        <begin position="46"/>
        <end position="56"/>
    </location>
</feature>